<evidence type="ECO:0000256" key="2">
    <source>
        <dbReference type="ARBA" id="ARBA00022692"/>
    </source>
</evidence>
<keyword evidence="7 8" id="KW-0807">Transducer</keyword>
<dbReference type="Proteomes" id="UP000663864">
    <property type="component" value="Unassembled WGS sequence"/>
</dbReference>
<organism evidence="11 12">
    <name type="scientific">Rotaria sordida</name>
    <dbReference type="NCBI Taxonomy" id="392033"/>
    <lineage>
        <taxon>Eukaryota</taxon>
        <taxon>Metazoa</taxon>
        <taxon>Spiralia</taxon>
        <taxon>Gnathifera</taxon>
        <taxon>Rotifera</taxon>
        <taxon>Eurotatoria</taxon>
        <taxon>Bdelloidea</taxon>
        <taxon>Philodinida</taxon>
        <taxon>Philodinidae</taxon>
        <taxon>Rotaria</taxon>
    </lineage>
</organism>
<keyword evidence="3 9" id="KW-1133">Transmembrane helix</keyword>
<dbReference type="PROSITE" id="PS00237">
    <property type="entry name" value="G_PROTEIN_RECEP_F1_1"/>
    <property type="match status" value="1"/>
</dbReference>
<dbReference type="AlphaFoldDB" id="A0A815DYC4"/>
<evidence type="ECO:0000256" key="5">
    <source>
        <dbReference type="ARBA" id="ARBA00023136"/>
    </source>
</evidence>
<name>A0A815DYC4_9BILA</name>
<comment type="similarity">
    <text evidence="8">Belongs to the G-protein coupled receptor 1 family.</text>
</comment>
<accession>A0A815DYC4</accession>
<dbReference type="InterPro" id="IPR000276">
    <property type="entry name" value="GPCR_Rhodpsn"/>
</dbReference>
<feature type="transmembrane region" description="Helical" evidence="9">
    <location>
        <begin position="215"/>
        <end position="242"/>
    </location>
</feature>
<evidence type="ECO:0000259" key="10">
    <source>
        <dbReference type="PROSITE" id="PS50262"/>
    </source>
</evidence>
<keyword evidence="5 9" id="KW-0472">Membrane</keyword>
<keyword evidence="4 8" id="KW-0297">G-protein coupled receptor</keyword>
<comment type="subcellular location">
    <subcellularLocation>
        <location evidence="1">Membrane</location>
        <topology evidence="1">Multi-pass membrane protein</topology>
    </subcellularLocation>
</comment>
<feature type="transmembrane region" description="Helical" evidence="9">
    <location>
        <begin position="102"/>
        <end position="125"/>
    </location>
</feature>
<evidence type="ECO:0000256" key="8">
    <source>
        <dbReference type="RuleBase" id="RU000688"/>
    </source>
</evidence>
<dbReference type="Pfam" id="PF00001">
    <property type="entry name" value="7tm_1"/>
    <property type="match status" value="1"/>
</dbReference>
<dbReference type="PANTHER" id="PTHR24243:SF208">
    <property type="entry name" value="PYROKININ-1 RECEPTOR"/>
    <property type="match status" value="1"/>
</dbReference>
<dbReference type="Gene3D" id="1.20.1070.10">
    <property type="entry name" value="Rhodopsin 7-helix transmembrane proteins"/>
    <property type="match status" value="1"/>
</dbReference>
<reference evidence="11" key="1">
    <citation type="submission" date="2021-02" db="EMBL/GenBank/DDBJ databases">
        <authorList>
            <person name="Nowell W R."/>
        </authorList>
    </citation>
    <scope>NUCLEOTIDE SEQUENCE</scope>
</reference>
<dbReference type="SUPFAM" id="SSF81321">
    <property type="entry name" value="Family A G protein-coupled receptor-like"/>
    <property type="match status" value="1"/>
</dbReference>
<keyword evidence="2 8" id="KW-0812">Transmembrane</keyword>
<evidence type="ECO:0000256" key="4">
    <source>
        <dbReference type="ARBA" id="ARBA00023040"/>
    </source>
</evidence>
<sequence length="344" mass="39862">MLVIPSTNKCPSIYQGIFSNPYFIEKLILIIYSLIFTIGFIGNIMTIFIIIYNTHLRTPTNYYLLNLAVSDLMMLMCNLPLEMLEIYNREWPLSIIFCKLRNICAEFFTCSSILTILAFTCERYFTIVHPIHFHRLSHFRRAQNIIIIIWLISIGFSLPLGLSYEIEINSSIISNNLSTIVFINNNTKLIQINSLDKDITNSCKSCIPKKSLKKILSIIIIITSFCFFYFPMIIIGAIYLFIGKALRHVNKNEIYSNQIEISTSSLSNNGINIKKYTDNNSSHSGLSNKDIQDRQQQQQQQQQQINSYSWLKMRARCQARKVVVKTLDLINTILFQKILYNLLC</sequence>
<protein>
    <recommendedName>
        <fullName evidence="10">G-protein coupled receptors family 1 profile domain-containing protein</fullName>
    </recommendedName>
</protein>
<evidence type="ECO:0000256" key="1">
    <source>
        <dbReference type="ARBA" id="ARBA00004141"/>
    </source>
</evidence>
<evidence type="ECO:0000256" key="6">
    <source>
        <dbReference type="ARBA" id="ARBA00023170"/>
    </source>
</evidence>
<dbReference type="PANTHER" id="PTHR24243">
    <property type="entry name" value="G-PROTEIN COUPLED RECEPTOR"/>
    <property type="match status" value="1"/>
</dbReference>
<dbReference type="GO" id="GO:0008188">
    <property type="term" value="F:neuropeptide receptor activity"/>
    <property type="evidence" value="ECO:0007669"/>
    <property type="project" value="TreeGrafter"/>
</dbReference>
<feature type="domain" description="G-protein coupled receptors family 1 profile" evidence="10">
    <location>
        <begin position="42"/>
        <end position="344"/>
    </location>
</feature>
<feature type="transmembrane region" description="Helical" evidence="9">
    <location>
        <begin position="27"/>
        <end position="51"/>
    </location>
</feature>
<dbReference type="EMBL" id="CAJNOT010002301">
    <property type="protein sequence ID" value="CAF1303875.1"/>
    <property type="molecule type" value="Genomic_DNA"/>
</dbReference>
<dbReference type="PROSITE" id="PS50262">
    <property type="entry name" value="G_PROTEIN_RECEP_F1_2"/>
    <property type="match status" value="1"/>
</dbReference>
<evidence type="ECO:0000256" key="9">
    <source>
        <dbReference type="SAM" id="Phobius"/>
    </source>
</evidence>
<gene>
    <name evidence="11" type="ORF">ZHD862_LOCUS28110</name>
</gene>
<evidence type="ECO:0000313" key="11">
    <source>
        <dbReference type="EMBL" id="CAF1303875.1"/>
    </source>
</evidence>
<keyword evidence="6 8" id="KW-0675">Receptor</keyword>
<dbReference type="InterPro" id="IPR017452">
    <property type="entry name" value="GPCR_Rhodpsn_7TM"/>
</dbReference>
<feature type="transmembrane region" description="Helical" evidence="9">
    <location>
        <begin position="145"/>
        <end position="164"/>
    </location>
</feature>
<evidence type="ECO:0000313" key="12">
    <source>
        <dbReference type="Proteomes" id="UP000663864"/>
    </source>
</evidence>
<feature type="transmembrane region" description="Helical" evidence="9">
    <location>
        <begin position="63"/>
        <end position="81"/>
    </location>
</feature>
<comment type="caution">
    <text evidence="11">The sequence shown here is derived from an EMBL/GenBank/DDBJ whole genome shotgun (WGS) entry which is preliminary data.</text>
</comment>
<evidence type="ECO:0000256" key="7">
    <source>
        <dbReference type="ARBA" id="ARBA00023224"/>
    </source>
</evidence>
<dbReference type="GO" id="GO:0005886">
    <property type="term" value="C:plasma membrane"/>
    <property type="evidence" value="ECO:0007669"/>
    <property type="project" value="TreeGrafter"/>
</dbReference>
<proteinExistence type="inferred from homology"/>
<dbReference type="PRINTS" id="PR00237">
    <property type="entry name" value="GPCRRHODOPSN"/>
</dbReference>
<evidence type="ECO:0000256" key="3">
    <source>
        <dbReference type="ARBA" id="ARBA00022989"/>
    </source>
</evidence>